<protein>
    <recommendedName>
        <fullName evidence="4">Secreted protein</fullName>
    </recommendedName>
</protein>
<evidence type="ECO:0008006" key="4">
    <source>
        <dbReference type="Google" id="ProtNLM"/>
    </source>
</evidence>
<dbReference type="AlphaFoldDB" id="A0A0N1H7F6"/>
<dbReference type="RefSeq" id="XP_017998568.1">
    <property type="nucleotide sequence ID" value="XM_018144374.1"/>
</dbReference>
<reference evidence="2 3" key="1">
    <citation type="submission" date="2015-06" db="EMBL/GenBank/DDBJ databases">
        <title>Draft genome of the ant-associated black yeast Phialophora attae CBS 131958.</title>
        <authorList>
            <person name="Moreno L.F."/>
            <person name="Stielow B.J."/>
            <person name="de Hoog S."/>
            <person name="Vicente V.A."/>
            <person name="Weiss V.A."/>
            <person name="de Vries M."/>
            <person name="Cruz L.M."/>
            <person name="Souza E.M."/>
        </authorList>
    </citation>
    <scope>NUCLEOTIDE SEQUENCE [LARGE SCALE GENOMIC DNA]</scope>
    <source>
        <strain evidence="2 3">CBS 131958</strain>
    </source>
</reference>
<name>A0A0N1H7F6_9EURO</name>
<organism evidence="2 3">
    <name type="scientific">Cyphellophora attinorum</name>
    <dbReference type="NCBI Taxonomy" id="1664694"/>
    <lineage>
        <taxon>Eukaryota</taxon>
        <taxon>Fungi</taxon>
        <taxon>Dikarya</taxon>
        <taxon>Ascomycota</taxon>
        <taxon>Pezizomycotina</taxon>
        <taxon>Eurotiomycetes</taxon>
        <taxon>Chaetothyriomycetidae</taxon>
        <taxon>Chaetothyriales</taxon>
        <taxon>Cyphellophoraceae</taxon>
        <taxon>Cyphellophora</taxon>
    </lineage>
</organism>
<dbReference type="VEuPathDB" id="FungiDB:AB675_4248"/>
<dbReference type="EMBL" id="LFJN01000018">
    <property type="protein sequence ID" value="KPI38605.1"/>
    <property type="molecule type" value="Genomic_DNA"/>
</dbReference>
<sequence>MQFLIPLTTLLALGSALIIPEFETTPANSTVNLERRMKSMNGKCVRGDATQEAACKVPKGQHSAYACRNSNCKGKMGAKCVIAPAEHGEWVAKCPVNLLPYEWDWPWHP</sequence>
<dbReference type="OrthoDB" id="4157140at2759"/>
<dbReference type="Proteomes" id="UP000038010">
    <property type="component" value="Unassembled WGS sequence"/>
</dbReference>
<gene>
    <name evidence="2" type="ORF">AB675_4248</name>
</gene>
<keyword evidence="3" id="KW-1185">Reference proteome</keyword>
<feature type="signal peptide" evidence="1">
    <location>
        <begin position="1"/>
        <end position="16"/>
    </location>
</feature>
<comment type="caution">
    <text evidence="2">The sequence shown here is derived from an EMBL/GenBank/DDBJ whole genome shotgun (WGS) entry which is preliminary data.</text>
</comment>
<evidence type="ECO:0000256" key="1">
    <source>
        <dbReference type="SAM" id="SignalP"/>
    </source>
</evidence>
<proteinExistence type="predicted"/>
<keyword evidence="1" id="KW-0732">Signal</keyword>
<accession>A0A0N1H7F6</accession>
<evidence type="ECO:0000313" key="3">
    <source>
        <dbReference type="Proteomes" id="UP000038010"/>
    </source>
</evidence>
<evidence type="ECO:0000313" key="2">
    <source>
        <dbReference type="EMBL" id="KPI38605.1"/>
    </source>
</evidence>
<dbReference type="GeneID" id="28736254"/>
<feature type="chain" id="PRO_5005873076" description="Secreted protein" evidence="1">
    <location>
        <begin position="17"/>
        <end position="109"/>
    </location>
</feature>